<dbReference type="KEGG" id="vg:22277511"/>
<keyword evidence="1" id="KW-0812">Transmembrane</keyword>
<keyword evidence="1" id="KW-1133">Transmembrane helix</keyword>
<evidence type="ECO:0000313" key="3">
    <source>
        <dbReference type="Proteomes" id="UP000029363"/>
    </source>
</evidence>
<dbReference type="RefSeq" id="YP_009100805.1">
    <property type="nucleotide sequence ID" value="NC_025437.1"/>
</dbReference>
<proteinExistence type="predicted"/>
<name>A0A088FRC9_9CAUD</name>
<evidence type="ECO:0000256" key="1">
    <source>
        <dbReference type="SAM" id="Phobius"/>
    </source>
</evidence>
<sequence>MKNALLIVLKTICDTGFYIACSFTGTWLALTYFNVI</sequence>
<reference evidence="2 3" key="1">
    <citation type="submission" date="2014-08" db="EMBL/GenBank/DDBJ databases">
        <title>Isolation and development of bioluminescent reporter phages for bacterial dysentery.</title>
        <authorList>
            <person name="Schofield D.A."/>
            <person name="Wray D.J."/>
            <person name="Molineux I.J."/>
        </authorList>
    </citation>
    <scope>NUCLEOTIDE SEQUENCE [LARGE SCALE GENOMIC DNA]</scope>
</reference>
<organism evidence="2 3">
    <name type="scientific">Shigella phage Shf125875</name>
    <dbReference type="NCBI Taxonomy" id="1541825"/>
    <lineage>
        <taxon>Viruses</taxon>
        <taxon>Duplodnaviria</taxon>
        <taxon>Heunggongvirae</taxon>
        <taxon>Uroviricota</taxon>
        <taxon>Caudoviricetes</taxon>
        <taxon>Pantevenvirales</taxon>
        <taxon>Straboviridae</taxon>
        <taxon>Tevenvirinae</taxon>
        <taxon>Mosigvirus</taxon>
        <taxon>Mosigvirus utam</taxon>
    </lineage>
</organism>
<dbReference type="Proteomes" id="UP000029363">
    <property type="component" value="Segment"/>
</dbReference>
<keyword evidence="3" id="KW-1185">Reference proteome</keyword>
<keyword evidence="1" id="KW-0472">Membrane</keyword>
<feature type="transmembrane region" description="Helical" evidence="1">
    <location>
        <begin position="15"/>
        <end position="35"/>
    </location>
</feature>
<accession>A0A088FRC9</accession>
<evidence type="ECO:0000313" key="2">
    <source>
        <dbReference type="EMBL" id="AIM50845.1"/>
    </source>
</evidence>
<protein>
    <submittedName>
        <fullName evidence="2">Uncharacterized protein</fullName>
    </submittedName>
</protein>
<dbReference type="GeneID" id="22277511"/>
<dbReference type="EMBL" id="KM407600">
    <property type="protein sequence ID" value="AIM50845.1"/>
    <property type="molecule type" value="Genomic_DNA"/>
</dbReference>